<keyword evidence="1" id="KW-0479">Metal-binding</keyword>
<dbReference type="EMBL" id="CAJPDR010000309">
    <property type="protein sequence ID" value="CAF9931632.1"/>
    <property type="molecule type" value="Genomic_DNA"/>
</dbReference>
<name>A0A8H3FV48_9LECA</name>
<organism evidence="3 4">
    <name type="scientific">Alectoria fallacina</name>
    <dbReference type="NCBI Taxonomy" id="1903189"/>
    <lineage>
        <taxon>Eukaryota</taxon>
        <taxon>Fungi</taxon>
        <taxon>Dikarya</taxon>
        <taxon>Ascomycota</taxon>
        <taxon>Pezizomycotina</taxon>
        <taxon>Lecanoromycetes</taxon>
        <taxon>OSLEUM clade</taxon>
        <taxon>Lecanoromycetidae</taxon>
        <taxon>Lecanorales</taxon>
        <taxon>Lecanorineae</taxon>
        <taxon>Parmeliaceae</taxon>
        <taxon>Alectoria</taxon>
    </lineage>
</organism>
<feature type="domain" description="RING-type" evidence="2">
    <location>
        <begin position="43"/>
        <end position="92"/>
    </location>
</feature>
<dbReference type="GO" id="GO:0008270">
    <property type="term" value="F:zinc ion binding"/>
    <property type="evidence" value="ECO:0007669"/>
    <property type="project" value="UniProtKB-KW"/>
</dbReference>
<dbReference type="GO" id="GO:0036297">
    <property type="term" value="P:interstrand cross-link repair"/>
    <property type="evidence" value="ECO:0007669"/>
    <property type="project" value="InterPro"/>
</dbReference>
<gene>
    <name evidence="3" type="ORF">ALECFALPRED_005042</name>
</gene>
<dbReference type="PANTHER" id="PTHR16047">
    <property type="entry name" value="RFWD3 PROTEIN"/>
    <property type="match status" value="1"/>
</dbReference>
<protein>
    <recommendedName>
        <fullName evidence="2">RING-type domain-containing protein</fullName>
    </recommendedName>
</protein>
<keyword evidence="4" id="KW-1185">Reference proteome</keyword>
<dbReference type="GO" id="GO:0004842">
    <property type="term" value="F:ubiquitin-protein transferase activity"/>
    <property type="evidence" value="ECO:0007669"/>
    <property type="project" value="InterPro"/>
</dbReference>
<keyword evidence="1" id="KW-0862">Zinc</keyword>
<dbReference type="Pfam" id="PF13639">
    <property type="entry name" value="zf-RING_2"/>
    <property type="match status" value="1"/>
</dbReference>
<evidence type="ECO:0000259" key="2">
    <source>
        <dbReference type="PROSITE" id="PS50089"/>
    </source>
</evidence>
<accession>A0A8H3FV48</accession>
<dbReference type="Proteomes" id="UP000664203">
    <property type="component" value="Unassembled WGS sequence"/>
</dbReference>
<sequence>MEAAPTSELRTIIPPPMPPSIKRFLEALPEIQLKDLSEDHKNCNICMEQYTDATDAEKPVSLRCGHIFGSSCIMNWVLSSEVSHHSTCPMCRATLTAPSDIERWENWAIVMQEQPYTSLSQTLHRRPSTSTSTSGDSDSSAVELVSLFFQVVMKMQTHHRDHPSALLRQSAQALAGRMGRLYVLLKPTMDAMGVTVPWDERGPPVVALLDLECERGFLAVFGRLMEVERRAASESGG</sequence>
<dbReference type="GO" id="GO:0016567">
    <property type="term" value="P:protein ubiquitination"/>
    <property type="evidence" value="ECO:0007669"/>
    <property type="project" value="InterPro"/>
</dbReference>
<dbReference type="SMART" id="SM00184">
    <property type="entry name" value="RING"/>
    <property type="match status" value="1"/>
</dbReference>
<dbReference type="GO" id="GO:0005634">
    <property type="term" value="C:nucleus"/>
    <property type="evidence" value="ECO:0007669"/>
    <property type="project" value="InterPro"/>
</dbReference>
<dbReference type="AlphaFoldDB" id="A0A8H3FV48"/>
<evidence type="ECO:0000313" key="4">
    <source>
        <dbReference type="Proteomes" id="UP000664203"/>
    </source>
</evidence>
<dbReference type="OrthoDB" id="3687364at2759"/>
<evidence type="ECO:0000313" key="3">
    <source>
        <dbReference type="EMBL" id="CAF9931632.1"/>
    </source>
</evidence>
<dbReference type="Gene3D" id="3.30.40.10">
    <property type="entry name" value="Zinc/RING finger domain, C3HC4 (zinc finger)"/>
    <property type="match status" value="1"/>
</dbReference>
<evidence type="ECO:0000256" key="1">
    <source>
        <dbReference type="PROSITE-ProRule" id="PRU00175"/>
    </source>
</evidence>
<dbReference type="InterPro" id="IPR001841">
    <property type="entry name" value="Znf_RING"/>
</dbReference>
<dbReference type="PANTHER" id="PTHR16047:SF7">
    <property type="entry name" value="E3 UBIQUITIN-PROTEIN LIGASE RFWD3"/>
    <property type="match status" value="1"/>
</dbReference>
<proteinExistence type="predicted"/>
<dbReference type="InterPro" id="IPR013083">
    <property type="entry name" value="Znf_RING/FYVE/PHD"/>
</dbReference>
<comment type="caution">
    <text evidence="3">The sequence shown here is derived from an EMBL/GenBank/DDBJ whole genome shotgun (WGS) entry which is preliminary data.</text>
</comment>
<dbReference type="SUPFAM" id="SSF57850">
    <property type="entry name" value="RING/U-box"/>
    <property type="match status" value="1"/>
</dbReference>
<reference evidence="3" key="1">
    <citation type="submission" date="2021-03" db="EMBL/GenBank/DDBJ databases">
        <authorList>
            <person name="Tagirdzhanova G."/>
        </authorList>
    </citation>
    <scope>NUCLEOTIDE SEQUENCE</scope>
</reference>
<dbReference type="InterPro" id="IPR037381">
    <property type="entry name" value="RFWD3"/>
</dbReference>
<keyword evidence="1" id="KW-0863">Zinc-finger</keyword>
<dbReference type="PROSITE" id="PS50089">
    <property type="entry name" value="ZF_RING_2"/>
    <property type="match status" value="1"/>
</dbReference>